<protein>
    <submittedName>
        <fullName evidence="3">Uncharacterized protein</fullName>
    </submittedName>
</protein>
<evidence type="ECO:0000256" key="1">
    <source>
        <dbReference type="SAM" id="MobiDB-lite"/>
    </source>
</evidence>
<keyword evidence="2" id="KW-1185">Reference proteome</keyword>
<reference evidence="3" key="1">
    <citation type="submission" date="2022-11" db="UniProtKB">
        <authorList>
            <consortium name="WormBaseParasite"/>
        </authorList>
    </citation>
    <scope>IDENTIFICATION</scope>
</reference>
<name>A0A915M342_MELJA</name>
<dbReference type="AlphaFoldDB" id="A0A915M342"/>
<organism evidence="2 3">
    <name type="scientific">Meloidogyne javanica</name>
    <name type="common">Root-knot nematode worm</name>
    <dbReference type="NCBI Taxonomy" id="6303"/>
    <lineage>
        <taxon>Eukaryota</taxon>
        <taxon>Metazoa</taxon>
        <taxon>Ecdysozoa</taxon>
        <taxon>Nematoda</taxon>
        <taxon>Chromadorea</taxon>
        <taxon>Rhabditida</taxon>
        <taxon>Tylenchina</taxon>
        <taxon>Tylenchomorpha</taxon>
        <taxon>Tylenchoidea</taxon>
        <taxon>Meloidogynidae</taxon>
        <taxon>Meloidogyninae</taxon>
        <taxon>Meloidogyne</taxon>
        <taxon>Meloidogyne incognita group</taxon>
    </lineage>
</organism>
<dbReference type="Proteomes" id="UP000887561">
    <property type="component" value="Unplaced"/>
</dbReference>
<evidence type="ECO:0000313" key="3">
    <source>
        <dbReference type="WBParaSite" id="scaffold25442_cov287.g20386"/>
    </source>
</evidence>
<feature type="region of interest" description="Disordered" evidence="1">
    <location>
        <begin position="1"/>
        <end position="20"/>
    </location>
</feature>
<proteinExistence type="predicted"/>
<dbReference type="WBParaSite" id="scaffold25442_cov287.g20386">
    <property type="protein sequence ID" value="scaffold25442_cov287.g20386"/>
    <property type="gene ID" value="scaffold25442_cov287.g20386"/>
</dbReference>
<accession>A0A915M342</accession>
<feature type="compositionally biased region" description="Basic and acidic residues" evidence="1">
    <location>
        <begin position="1"/>
        <end position="12"/>
    </location>
</feature>
<evidence type="ECO:0000313" key="2">
    <source>
        <dbReference type="Proteomes" id="UP000887561"/>
    </source>
</evidence>
<sequence>MEGIKGRVSEEGKEVEEGEISTEDIIKEVSFGEFGDGSKSEEEIVGAIKETTFDEYGGGEIEVLEH</sequence>